<dbReference type="Proteomes" id="UP001500037">
    <property type="component" value="Unassembled WGS sequence"/>
</dbReference>
<proteinExistence type="predicted"/>
<sequence>MSGSYYVSANEAQGARWEFTADDLMSATSELRPDATVSAPSGPHGTIEILLPGEQGDDSVLYHSGEPVLVFRERDDLEAPAALVLHLLQRLAPNVNTVWFADFEGVPHPLDLSSSVDDFVDELTSE</sequence>
<accession>A0ABN1TB26</accession>
<evidence type="ECO:0008006" key="3">
    <source>
        <dbReference type="Google" id="ProtNLM"/>
    </source>
</evidence>
<keyword evidence="2" id="KW-1185">Reference proteome</keyword>
<dbReference type="RefSeq" id="WP_344447112.1">
    <property type="nucleotide sequence ID" value="NZ_BAAALF010000388.1"/>
</dbReference>
<evidence type="ECO:0000313" key="1">
    <source>
        <dbReference type="EMBL" id="GAA1070347.1"/>
    </source>
</evidence>
<reference evidence="1 2" key="1">
    <citation type="journal article" date="2019" name="Int. J. Syst. Evol. Microbiol.">
        <title>The Global Catalogue of Microorganisms (GCM) 10K type strain sequencing project: providing services to taxonomists for standard genome sequencing and annotation.</title>
        <authorList>
            <consortium name="The Broad Institute Genomics Platform"/>
            <consortium name="The Broad Institute Genome Sequencing Center for Infectious Disease"/>
            <person name="Wu L."/>
            <person name="Ma J."/>
        </authorList>
    </citation>
    <scope>NUCLEOTIDE SEQUENCE [LARGE SCALE GENOMIC DNA]</scope>
    <source>
        <strain evidence="1 2">JCM 13004</strain>
    </source>
</reference>
<evidence type="ECO:0000313" key="2">
    <source>
        <dbReference type="Proteomes" id="UP001500037"/>
    </source>
</evidence>
<name>A0ABN1TB26_9ACTN</name>
<protein>
    <recommendedName>
        <fullName evidence="3">SUKH-4 immunity protein of toxin-antitoxin system</fullName>
    </recommendedName>
</protein>
<dbReference type="EMBL" id="BAAALF010000388">
    <property type="protein sequence ID" value="GAA1070347.1"/>
    <property type="molecule type" value="Genomic_DNA"/>
</dbReference>
<gene>
    <name evidence="1" type="ORF">GCM10009665_78250</name>
</gene>
<organism evidence="1 2">
    <name type="scientific">Kitasatospora nipponensis</name>
    <dbReference type="NCBI Taxonomy" id="258049"/>
    <lineage>
        <taxon>Bacteria</taxon>
        <taxon>Bacillati</taxon>
        <taxon>Actinomycetota</taxon>
        <taxon>Actinomycetes</taxon>
        <taxon>Kitasatosporales</taxon>
        <taxon>Streptomycetaceae</taxon>
        <taxon>Kitasatospora</taxon>
    </lineage>
</organism>
<comment type="caution">
    <text evidence="1">The sequence shown here is derived from an EMBL/GenBank/DDBJ whole genome shotgun (WGS) entry which is preliminary data.</text>
</comment>